<dbReference type="InterPro" id="IPR036282">
    <property type="entry name" value="Glutathione-S-Trfase_C_sf"/>
</dbReference>
<proteinExistence type="predicted"/>
<evidence type="ECO:0000259" key="2">
    <source>
        <dbReference type="PROSITE" id="PS50405"/>
    </source>
</evidence>
<dbReference type="PANTHER" id="PTHR44490:SF1">
    <property type="entry name" value="EUKARYOTIC TRANSLATION ELONGATION FACTOR 1 EPSILON-1"/>
    <property type="match status" value="1"/>
</dbReference>
<dbReference type="GO" id="GO:0017101">
    <property type="term" value="C:aminoacyl-tRNA synthetase multienzyme complex"/>
    <property type="evidence" value="ECO:0007669"/>
    <property type="project" value="InterPro"/>
</dbReference>
<dbReference type="InterPro" id="IPR042450">
    <property type="entry name" value="EEF1E1"/>
</dbReference>
<protein>
    <submittedName>
        <fullName evidence="3">Eukaryotic translation elongation factor 1 epsilon 1</fullName>
    </submittedName>
</protein>
<dbReference type="PANTHER" id="PTHR44490">
    <property type="entry name" value="EUKARYOTIC TRANSLATION ELONGATION FACTOR 1 EPSILON-1"/>
    <property type="match status" value="1"/>
</dbReference>
<dbReference type="Pfam" id="PF21972">
    <property type="entry name" value="Arc1p_N_like"/>
    <property type="match status" value="1"/>
</dbReference>
<dbReference type="PROSITE" id="PS50405">
    <property type="entry name" value="GST_CTER"/>
    <property type="match status" value="1"/>
</dbReference>
<dbReference type="Proteomes" id="UP000694402">
    <property type="component" value="Unassembled WGS sequence"/>
</dbReference>
<dbReference type="InterPro" id="IPR053836">
    <property type="entry name" value="Arc1-like_N"/>
</dbReference>
<dbReference type="GO" id="GO:0005737">
    <property type="term" value="C:cytoplasm"/>
    <property type="evidence" value="ECO:0007669"/>
    <property type="project" value="TreeGrafter"/>
</dbReference>
<gene>
    <name evidence="3" type="primary">LOC112215295</name>
</gene>
<sequence>MFCAATMFCCVATMLCYCIRSLFMWCLACRDVCFVLYLIFNLPVPALGLLVPVLHSNNGPALVGLVTIATHLVQEAKRPELLGGSAEHKALVQQWLEYRLTKVDGCHKDDIKTILKDLNSYLEDKVYLAGNQFTLADTLMYYGIHHIIVDLVIQEKEKHMNVTRWFDYVQHYTGVRHHVPPVVVLRNRVYTSGHH</sequence>
<reference evidence="3" key="2">
    <citation type="submission" date="2025-08" db="UniProtKB">
        <authorList>
            <consortium name="Ensembl"/>
        </authorList>
    </citation>
    <scope>IDENTIFICATION</scope>
</reference>
<keyword evidence="1" id="KW-0472">Membrane</keyword>
<keyword evidence="1" id="KW-1133">Transmembrane helix</keyword>
<organism evidence="3 4">
    <name type="scientific">Oncorhynchus tshawytscha</name>
    <name type="common">Chinook salmon</name>
    <name type="synonym">Salmo tshawytscha</name>
    <dbReference type="NCBI Taxonomy" id="74940"/>
    <lineage>
        <taxon>Eukaryota</taxon>
        <taxon>Metazoa</taxon>
        <taxon>Chordata</taxon>
        <taxon>Craniata</taxon>
        <taxon>Vertebrata</taxon>
        <taxon>Euteleostomi</taxon>
        <taxon>Actinopterygii</taxon>
        <taxon>Neopterygii</taxon>
        <taxon>Teleostei</taxon>
        <taxon>Protacanthopterygii</taxon>
        <taxon>Salmoniformes</taxon>
        <taxon>Salmonidae</taxon>
        <taxon>Salmoninae</taxon>
        <taxon>Oncorhynchus</taxon>
    </lineage>
</organism>
<dbReference type="Ensembl" id="ENSOTST00005126341.1">
    <property type="protein sequence ID" value="ENSOTSP00005107967.1"/>
    <property type="gene ID" value="ENSOTSG00005051153.1"/>
</dbReference>
<dbReference type="CDD" id="cd10305">
    <property type="entry name" value="GST_C_AIMP3"/>
    <property type="match status" value="1"/>
</dbReference>
<dbReference type="AlphaFoldDB" id="A0AAZ3NU31"/>
<evidence type="ECO:0000313" key="4">
    <source>
        <dbReference type="Proteomes" id="UP000694402"/>
    </source>
</evidence>
<feature type="domain" description="GST C-terminal" evidence="2">
    <location>
        <begin position="71"/>
        <end position="193"/>
    </location>
</feature>
<dbReference type="GO" id="GO:0043517">
    <property type="term" value="P:positive regulation of DNA damage response, signal transduction by p53 class mediator"/>
    <property type="evidence" value="ECO:0007669"/>
    <property type="project" value="InterPro"/>
</dbReference>
<feature type="transmembrane region" description="Helical" evidence="1">
    <location>
        <begin position="34"/>
        <end position="54"/>
    </location>
</feature>
<reference evidence="3" key="3">
    <citation type="submission" date="2025-09" db="UniProtKB">
        <authorList>
            <consortium name="Ensembl"/>
        </authorList>
    </citation>
    <scope>IDENTIFICATION</scope>
</reference>
<dbReference type="GeneTree" id="ENSGT00390000003564"/>
<keyword evidence="4" id="KW-1185">Reference proteome</keyword>
<dbReference type="GO" id="GO:0005634">
    <property type="term" value="C:nucleus"/>
    <property type="evidence" value="ECO:0007669"/>
    <property type="project" value="TreeGrafter"/>
</dbReference>
<dbReference type="InterPro" id="IPR053837">
    <property type="entry name" value="AIMP3/p18_C"/>
</dbReference>
<dbReference type="Gene3D" id="3.40.30.90">
    <property type="match status" value="1"/>
</dbReference>
<keyword evidence="1" id="KW-0812">Transmembrane</keyword>
<evidence type="ECO:0000313" key="3">
    <source>
        <dbReference type="Ensembl" id="ENSOTSP00005107967.1"/>
    </source>
</evidence>
<evidence type="ECO:0000256" key="1">
    <source>
        <dbReference type="SAM" id="Phobius"/>
    </source>
</evidence>
<reference evidence="4" key="1">
    <citation type="journal article" date="2018" name="PLoS ONE">
        <title>Chinook salmon (Oncorhynchus tshawytscha) genome and transcriptome.</title>
        <authorList>
            <person name="Christensen K.A."/>
            <person name="Leong J.S."/>
            <person name="Sakhrani D."/>
            <person name="Biagi C.A."/>
            <person name="Minkley D.R."/>
            <person name="Withler R.E."/>
            <person name="Rondeau E.B."/>
            <person name="Koop B.F."/>
            <person name="Devlin R.H."/>
        </authorList>
    </citation>
    <scope>NUCLEOTIDE SEQUENCE [LARGE SCALE GENOMIC DNA]</scope>
</reference>
<dbReference type="SUPFAM" id="SSF47616">
    <property type="entry name" value="GST C-terminal domain-like"/>
    <property type="match status" value="1"/>
</dbReference>
<dbReference type="Gene3D" id="1.20.1050.10">
    <property type="match status" value="1"/>
</dbReference>
<name>A0AAZ3NU31_ONCTS</name>
<dbReference type="InterPro" id="IPR010987">
    <property type="entry name" value="Glutathione-S-Trfase_C-like"/>
</dbReference>
<accession>A0AAZ3NU31</accession>